<evidence type="ECO:0000313" key="2">
    <source>
        <dbReference type="EMBL" id="OBS16997.1"/>
    </source>
</evidence>
<accession>A0A1B8A933</accession>
<dbReference type="OMA" id="GWMMWPF"/>
<dbReference type="GO" id="GO:0006629">
    <property type="term" value="P:lipid metabolic process"/>
    <property type="evidence" value="ECO:0007669"/>
    <property type="project" value="InterPro"/>
</dbReference>
<dbReference type="Gene3D" id="3.30.300.30">
    <property type="match status" value="1"/>
</dbReference>
<proteinExistence type="predicted"/>
<evidence type="ECO:0000259" key="1">
    <source>
        <dbReference type="Pfam" id="PF00501"/>
    </source>
</evidence>
<evidence type="ECO:0000313" key="3">
    <source>
        <dbReference type="Proteomes" id="UP000091967"/>
    </source>
</evidence>
<dbReference type="InterPro" id="IPR042099">
    <property type="entry name" value="ANL_N_sf"/>
</dbReference>
<dbReference type="NCBIfam" id="TIGR01217">
    <property type="entry name" value="ac_ac_CoA_syn"/>
    <property type="match status" value="1"/>
</dbReference>
<dbReference type="InterPro" id="IPR045851">
    <property type="entry name" value="AMP-bd_C_sf"/>
</dbReference>
<dbReference type="InterPro" id="IPR005914">
    <property type="entry name" value="Acac_CoA_synth"/>
</dbReference>
<dbReference type="EMBL" id="LYXU01000052">
    <property type="protein sequence ID" value="OBS16997.1"/>
    <property type="molecule type" value="Genomic_DNA"/>
</dbReference>
<keyword evidence="3" id="KW-1185">Reference proteome</keyword>
<dbReference type="GO" id="GO:0030729">
    <property type="term" value="F:acetoacetate-CoA ligase activity"/>
    <property type="evidence" value="ECO:0007669"/>
    <property type="project" value="InterPro"/>
</dbReference>
<dbReference type="InterPro" id="IPR000873">
    <property type="entry name" value="AMP-dep_synth/lig_dom"/>
</dbReference>
<dbReference type="PROSITE" id="PS00455">
    <property type="entry name" value="AMP_BINDING"/>
    <property type="match status" value="1"/>
</dbReference>
<dbReference type="PANTHER" id="PTHR42921">
    <property type="entry name" value="ACETOACETYL-COA SYNTHETASE"/>
    <property type="match status" value="1"/>
</dbReference>
<dbReference type="NCBIfam" id="NF002937">
    <property type="entry name" value="PRK03584.1"/>
    <property type="match status" value="1"/>
</dbReference>
<reference evidence="2 3" key="1">
    <citation type="submission" date="2016-06" db="EMBL/GenBank/DDBJ databases">
        <title>Living apart together: crosstalk between the core and supernumerary genomes in a fungal plant pathogen.</title>
        <authorList>
            <person name="Vanheule A."/>
            <person name="Audenaert K."/>
            <person name="Warris S."/>
            <person name="Van De Geest H."/>
            <person name="Schijlen E."/>
            <person name="Hofte M."/>
            <person name="De Saeger S."/>
            <person name="Haesaert G."/>
            <person name="Waalwijk C."/>
            <person name="Van Der Lee T."/>
        </authorList>
    </citation>
    <scope>NUCLEOTIDE SEQUENCE [LARGE SCALE GENOMIC DNA]</scope>
    <source>
        <strain evidence="2 3">2516</strain>
    </source>
</reference>
<organism evidence="2 3">
    <name type="scientific">Fusarium poae</name>
    <dbReference type="NCBI Taxonomy" id="36050"/>
    <lineage>
        <taxon>Eukaryota</taxon>
        <taxon>Fungi</taxon>
        <taxon>Dikarya</taxon>
        <taxon>Ascomycota</taxon>
        <taxon>Pezizomycotina</taxon>
        <taxon>Sordariomycetes</taxon>
        <taxon>Hypocreomycetidae</taxon>
        <taxon>Hypocreales</taxon>
        <taxon>Nectriaceae</taxon>
        <taxon>Fusarium</taxon>
    </lineage>
</organism>
<feature type="domain" description="AMP-dependent synthetase/ligase" evidence="1">
    <location>
        <begin position="109"/>
        <end position="492"/>
    </location>
</feature>
<sequence>MPNQQKKPCWVSPDIEKTNVAKFLSYVNRKHNLDIKTYEELHQWSVNPLTLQDFWRDAYTYLELAPVGSDTVGPMMESDNDAGLFPPPIFFPNDRLNVAELLLRKGADDKVAIHFAREDVSGIEQVTWGDLRGRVKRTRDAMLNSGIRSCDVVAAVITNSVDAMVICLAALSIGAVWSSSSPDLGPDAIHGRYSQVDPKLVFADDSYVYAGKLVKLGNRIEQWAERLGKTGTQLRNVVVIANRGVETDCSKIYRGCTHEAFLSRGSGQPLEFQLLPFSHPAFILYSSGTTGKPKCIVHTAGGVALKARTDSIIQHDIRSDDVIFQYTTTSWVMWLLNFMNLASGASMLLYDGSPYHPRPTVLLELAERTGVTVFGTSPRYLSDLRARSIEPRKQFNLNRFRIVTSTGSVLSQDLYHWFYDQGFPPKAQLISMSGGTDIAGSFVGGTSLLPVFAGEIQCKALGMAVDIYDPESAGGVSVEKSGAAGELVCTQPFPSQPLQFHGPGGLEKYRSSYFERFGPRVWCQGDFIQRLTDTGGLLMLGRSDGVLNPSGVRFGSAEIYAVTETFSDISDAICVGQRRACDSDEQVLLFIKMKPGCSFTQDIQQRLRASIRDKYTPRHVPKYIFAVADIPYTINGKKCEINVKHIVSGRAVAVSNTVANPQALELYKRFQDLPAEGKRIGAKANL</sequence>
<protein>
    <recommendedName>
        <fullName evidence="1">AMP-dependent synthetase/ligase domain-containing protein</fullName>
    </recommendedName>
</protein>
<dbReference type="STRING" id="36050.A0A1B8A933"/>
<dbReference type="PANTHER" id="PTHR42921:SF4">
    <property type="entry name" value="ACETOACETYL-COA SYNTHASE (AFU_ORTHOLOGUE AFUA_8G04770)"/>
    <property type="match status" value="1"/>
</dbReference>
<gene>
    <name evidence="2" type="ORF">FPOA_12458</name>
</gene>
<dbReference type="Pfam" id="PF00501">
    <property type="entry name" value="AMP-binding"/>
    <property type="match status" value="1"/>
</dbReference>
<comment type="caution">
    <text evidence="2">The sequence shown here is derived from an EMBL/GenBank/DDBJ whole genome shotgun (WGS) entry which is preliminary data.</text>
</comment>
<dbReference type="SUPFAM" id="SSF56801">
    <property type="entry name" value="Acetyl-CoA synthetase-like"/>
    <property type="match status" value="1"/>
</dbReference>
<dbReference type="AlphaFoldDB" id="A0A1B8A933"/>
<dbReference type="Gene3D" id="3.40.50.12780">
    <property type="entry name" value="N-terminal domain of ligase-like"/>
    <property type="match status" value="1"/>
</dbReference>
<dbReference type="Proteomes" id="UP000091967">
    <property type="component" value="Unassembled WGS sequence"/>
</dbReference>
<dbReference type="InterPro" id="IPR020845">
    <property type="entry name" value="AMP-binding_CS"/>
</dbReference>
<name>A0A1B8A933_FUSPO</name>